<dbReference type="AlphaFoldDB" id="A0A292IHW1"/>
<keyword evidence="2" id="KW-1133">Transmembrane helix</keyword>
<dbReference type="KEGG" id="mamp:MAMA39_01400"/>
<sequence length="947" mass="103539">MKLKKKRFFKKSQWLLGTFSTFGIAFGAVYSLAKTLPADSNSTKASKWKLNNQVETTNFSDEKVLNQINLGDIATGSLSNKPIVTDDGSYVTSFAANSEANSITSGIVKLSPFGKPLYAVDITSLEITATGNETFTNNLAGYHVTQVVQNYDDPSIFYALAVNPQVKISGSSLTQLSITDPGVVLGFRDVNNQKFELVTTVILGLPEFPGEDTNGVKVKDFFEKVKIAQPYSESTTDTELTNENNTNQNSKAKKLLEEWEAVTNPILGTGNFQGSVISHLYYWNLKNMVYADGAIAIYGSNVLPAFWFYAFNVFDNTDKKPLSGSNDDPDQMIHNKARLYALYKWTNPVNAHLDRTEFVNEFDEESQKVKARTFISLAGLKSYWGSSQTNRFYYPAYLIAGASTTLQKTYDDNGAVQPQSTLASVHVGATNAGYNSTTNNSDLVFHNVGLINGNKAETDISFKNSVGLIVSDTPVSTISTLAKKEVRKKLVTGGDRGDLFENNASRLVSSATNSSSTQSSQNDNWSQTTANILYAFDVQVSVPPQKGKSVINAFFLTRDHVYRLGYRLDQSSAPTGSKKQVSTTAELDLTKSLVPPPTSGSTASFNPRKLSQILVNNNRWYLVFNNETTSSVYTIGLSGGVLSKGKDGDKLFPNGNGSVFVTPSGILPPNDSFKVNALLPLANRFIYSIEDDISTKERIVRLQEQLTENGRFSSTTPLSRSFNALNGEIPKYEKDSPIWGTVGIQDANYLTRNGYNGLTVNELANNKTRLNDLLVHRPAFPGQKARIIANPNQNSTELPVSFEIEYFNGKMYGNNTIQNTSLNFPNEIVKPLAAQPKWVVPTAVGVSVAAVVLFTSIGLGIGIPMHKNRKIQDKGFVSTFKKVDTLTSAVGSVYKKIITETSAVKKRPQLLKTADKKPASASISKPTVPIKKPINPAKPPVPPKKPG</sequence>
<dbReference type="InterPro" id="IPR045839">
    <property type="entry name" value="MGP3_C"/>
</dbReference>
<keyword evidence="5" id="KW-1185">Reference proteome</keyword>
<reference evidence="4 5" key="1">
    <citation type="journal article" date="2015" name="Clin. Infect. Dis.">
        <title>Genomic Investigations unmask Mycoplasma amphoriforme, a new respiratory pathogen.</title>
        <authorList>
            <person name="Gillespie S.H."/>
            <person name="Ling C.L."/>
            <person name="Oravcova K."/>
            <person name="Pinheiro M."/>
            <person name="Wells L."/>
            <person name="Bryant J.M."/>
            <person name="McHugh T.D."/>
            <person name="Bebear C."/>
            <person name="Webster D."/>
            <person name="Harris S.R."/>
            <person name="Seth-Smith H.M."/>
            <person name="Thomson N.R."/>
        </authorList>
    </citation>
    <scope>NUCLEOTIDE SEQUENCE [LARGE SCALE GENOMIC DNA]</scope>
    <source>
        <strain evidence="4 5">A39</strain>
    </source>
</reference>
<gene>
    <name evidence="4" type="ORF">MAMA39_01400</name>
</gene>
<protein>
    <recommendedName>
        <fullName evidence="3">Mgp-operon protein 3 C-terminal domain-containing protein</fullName>
    </recommendedName>
</protein>
<keyword evidence="2" id="KW-0812">Transmembrane</keyword>
<dbReference type="Pfam" id="PF19342">
    <property type="entry name" value="MGP3_C"/>
    <property type="match status" value="1"/>
</dbReference>
<evidence type="ECO:0000256" key="1">
    <source>
        <dbReference type="SAM" id="MobiDB-lite"/>
    </source>
</evidence>
<evidence type="ECO:0000313" key="4">
    <source>
        <dbReference type="EMBL" id="CDN40263.1"/>
    </source>
</evidence>
<feature type="region of interest" description="Disordered" evidence="1">
    <location>
        <begin position="908"/>
        <end position="947"/>
    </location>
</feature>
<evidence type="ECO:0000313" key="5">
    <source>
        <dbReference type="Proteomes" id="UP000261764"/>
    </source>
</evidence>
<feature type="domain" description="Mgp-operon protein 3 C-terminal" evidence="3">
    <location>
        <begin position="726"/>
        <end position="834"/>
    </location>
</feature>
<name>A0A292IHW1_9MOLU</name>
<accession>A0A292IHW1</accession>
<organism evidence="4 5">
    <name type="scientific">Mycoplasma amphoriforme A39</name>
    <dbReference type="NCBI Taxonomy" id="572419"/>
    <lineage>
        <taxon>Bacteria</taxon>
        <taxon>Bacillati</taxon>
        <taxon>Mycoplasmatota</taxon>
        <taxon>Mollicutes</taxon>
        <taxon>Mycoplasmataceae</taxon>
        <taxon>Mycoplasma</taxon>
    </lineage>
</organism>
<keyword evidence="2" id="KW-0472">Membrane</keyword>
<evidence type="ECO:0000259" key="3">
    <source>
        <dbReference type="Pfam" id="PF19342"/>
    </source>
</evidence>
<proteinExistence type="predicted"/>
<evidence type="ECO:0000256" key="2">
    <source>
        <dbReference type="SAM" id="Phobius"/>
    </source>
</evidence>
<dbReference type="EMBL" id="HG937516">
    <property type="protein sequence ID" value="CDN40263.1"/>
    <property type="molecule type" value="Genomic_DNA"/>
</dbReference>
<feature type="transmembrane region" description="Helical" evidence="2">
    <location>
        <begin position="838"/>
        <end position="863"/>
    </location>
</feature>
<dbReference type="Proteomes" id="UP000261764">
    <property type="component" value="Chromosome I"/>
</dbReference>
<feature type="compositionally biased region" description="Pro residues" evidence="1">
    <location>
        <begin position="936"/>
        <end position="947"/>
    </location>
</feature>
<dbReference type="RefSeq" id="WP_343251606.1">
    <property type="nucleotide sequence ID" value="NZ_HG937516.1"/>
</dbReference>